<dbReference type="EMBL" id="KK819288">
    <property type="protein sequence ID" value="KFQ39476.1"/>
    <property type="molecule type" value="Genomic_DNA"/>
</dbReference>
<gene>
    <name evidence="3" type="ORF">N332_04466</name>
</gene>
<reference evidence="3 4" key="1">
    <citation type="submission" date="2014-04" db="EMBL/GenBank/DDBJ databases">
        <title>Genome evolution of avian class.</title>
        <authorList>
            <person name="Zhang G."/>
            <person name="Li C."/>
        </authorList>
    </citation>
    <scope>NUCLEOTIDE SEQUENCE [LARGE SCALE GENOMIC DNA]</scope>
    <source>
        <strain evidence="3">BGI_N332</strain>
    </source>
</reference>
<dbReference type="InterPro" id="IPR029071">
    <property type="entry name" value="Ubiquitin-like_domsf"/>
</dbReference>
<sequence>MATAAPLNLAPPHLCFPSSTAAAFLGPNTTTMHVARPKSAKGRTRPSFSCSESVEACPCRMPPSLPPAAPPKLVKNRRASSTKPAFPSGQVSPKEIPELLQQVPLRTSSSLNKYKVLPSIGWKGGGSSAVEAVAEQIDRLEVSEGREEAPTIKTLSEEQGSAGALSEADVPGEESSHAQCPPETGRKMRQESPLTSTLSLEEPPKEQSHLLLAIRSPSGQRFEHHFKPTDSLQRVLAVAEQKTSAKYKCCCVETVEVPCRSFSDLTRSLRECGILHKSVLCIRQTEQHD</sequence>
<evidence type="ECO:0000259" key="2">
    <source>
        <dbReference type="PROSITE" id="PS50033"/>
    </source>
</evidence>
<keyword evidence="4" id="KW-1185">Reference proteome</keyword>
<accession>A0A091RIU5</accession>
<name>A0A091RIU5_9AVES</name>
<feature type="domain" description="UBX" evidence="2">
    <location>
        <begin position="205"/>
        <end position="282"/>
    </location>
</feature>
<dbReference type="Proteomes" id="UP000053369">
    <property type="component" value="Unassembled WGS sequence"/>
</dbReference>
<dbReference type="Gene3D" id="3.10.20.90">
    <property type="entry name" value="Phosphatidylinositol 3-kinase Catalytic Subunit, Chain A, domain 1"/>
    <property type="match status" value="1"/>
</dbReference>
<evidence type="ECO:0000256" key="1">
    <source>
        <dbReference type="SAM" id="MobiDB-lite"/>
    </source>
</evidence>
<feature type="region of interest" description="Disordered" evidence="1">
    <location>
        <begin position="68"/>
        <end position="95"/>
    </location>
</feature>
<evidence type="ECO:0000313" key="4">
    <source>
        <dbReference type="Proteomes" id="UP000053369"/>
    </source>
</evidence>
<dbReference type="Pfam" id="PF00789">
    <property type="entry name" value="UBX"/>
    <property type="match status" value="1"/>
</dbReference>
<dbReference type="CDD" id="cd17076">
    <property type="entry name" value="UBX_UBXN10"/>
    <property type="match status" value="1"/>
</dbReference>
<proteinExistence type="predicted"/>
<dbReference type="AlphaFoldDB" id="A0A091RIU5"/>
<dbReference type="SUPFAM" id="SSF54236">
    <property type="entry name" value="Ubiquitin-like"/>
    <property type="match status" value="1"/>
</dbReference>
<organism evidence="3 4">
    <name type="scientific">Mesitornis unicolor</name>
    <name type="common">brown roatelo</name>
    <dbReference type="NCBI Taxonomy" id="54374"/>
    <lineage>
        <taxon>Eukaryota</taxon>
        <taxon>Metazoa</taxon>
        <taxon>Chordata</taxon>
        <taxon>Craniata</taxon>
        <taxon>Vertebrata</taxon>
        <taxon>Euteleostomi</taxon>
        <taxon>Archelosauria</taxon>
        <taxon>Archosauria</taxon>
        <taxon>Dinosauria</taxon>
        <taxon>Saurischia</taxon>
        <taxon>Theropoda</taxon>
        <taxon>Coelurosauria</taxon>
        <taxon>Aves</taxon>
        <taxon>Neognathae</taxon>
        <taxon>Neoaves</taxon>
        <taxon>Columbimorphae</taxon>
        <taxon>Mesitornithiformes</taxon>
        <taxon>Mesitornithidae</taxon>
        <taxon>Mesitornis</taxon>
    </lineage>
</organism>
<protein>
    <submittedName>
        <fullName evidence="3">UBX domain-containing protein 10</fullName>
    </submittedName>
</protein>
<feature type="region of interest" description="Disordered" evidence="1">
    <location>
        <begin position="156"/>
        <end position="190"/>
    </location>
</feature>
<dbReference type="InterPro" id="IPR001012">
    <property type="entry name" value="UBX_dom"/>
</dbReference>
<feature type="non-terminal residue" evidence="3">
    <location>
        <position position="289"/>
    </location>
</feature>
<evidence type="ECO:0000313" key="3">
    <source>
        <dbReference type="EMBL" id="KFQ39476.1"/>
    </source>
</evidence>
<dbReference type="PROSITE" id="PS50033">
    <property type="entry name" value="UBX"/>
    <property type="match status" value="1"/>
</dbReference>